<sequence length="233" mass="27094">MKNRNIFLVSIAIIGLVVFRMWGHKMDAPDSFEDRLRMAKVMELDYNLDSADYWLDSLVEMSPDMQVELLFHFERDFDSTTFDRGSWMYTYRYPKVFQGEYASLHFQSKTLLFKDDSLLFCTDCLDTTALEKREFYHFSSSPTFYGDSLRETHEKHSRIDAQIGQVEVVTHAAQCDDTGRHTVSISTSSGTFRTRREFNLILIESGNCFFIVEYAGCRGVMDIYRVSDNAVKS</sequence>
<accession>A0A6L3ZF28</accession>
<keyword evidence="3" id="KW-1185">Reference proteome</keyword>
<dbReference type="EMBL" id="WBVQ01000002">
    <property type="protein sequence ID" value="KAB2816441.1"/>
    <property type="molecule type" value="Genomic_DNA"/>
</dbReference>
<evidence type="ECO:0000256" key="1">
    <source>
        <dbReference type="SAM" id="Phobius"/>
    </source>
</evidence>
<keyword evidence="1" id="KW-0812">Transmembrane</keyword>
<evidence type="ECO:0000313" key="2">
    <source>
        <dbReference type="EMBL" id="KAB2816441.1"/>
    </source>
</evidence>
<keyword evidence="1" id="KW-1133">Transmembrane helix</keyword>
<name>A0A6L3ZF28_9FLAO</name>
<comment type="caution">
    <text evidence="2">The sequence shown here is derived from an EMBL/GenBank/DDBJ whole genome shotgun (WGS) entry which is preliminary data.</text>
</comment>
<feature type="transmembrane region" description="Helical" evidence="1">
    <location>
        <begin position="6"/>
        <end position="23"/>
    </location>
</feature>
<gene>
    <name evidence="2" type="ORF">F8C82_12225</name>
</gene>
<dbReference type="Proteomes" id="UP000484164">
    <property type="component" value="Unassembled WGS sequence"/>
</dbReference>
<evidence type="ECO:0000313" key="3">
    <source>
        <dbReference type="Proteomes" id="UP000484164"/>
    </source>
</evidence>
<organism evidence="2 3">
    <name type="scientific">Phaeocystidibacter marisrubri</name>
    <dbReference type="NCBI Taxonomy" id="1577780"/>
    <lineage>
        <taxon>Bacteria</taxon>
        <taxon>Pseudomonadati</taxon>
        <taxon>Bacteroidota</taxon>
        <taxon>Flavobacteriia</taxon>
        <taxon>Flavobacteriales</taxon>
        <taxon>Phaeocystidibacteraceae</taxon>
        <taxon>Phaeocystidibacter</taxon>
    </lineage>
</organism>
<reference evidence="2 3" key="1">
    <citation type="submission" date="2019-10" db="EMBL/GenBank/DDBJ databases">
        <title>Genome sequence of Phaeocystidibacter marisrubri JCM30614 (type strain).</title>
        <authorList>
            <person name="Bowman J.P."/>
        </authorList>
    </citation>
    <scope>NUCLEOTIDE SEQUENCE [LARGE SCALE GENOMIC DNA]</scope>
    <source>
        <strain evidence="2 3">JCM 30614</strain>
    </source>
</reference>
<protein>
    <submittedName>
        <fullName evidence="2">Uncharacterized protein</fullName>
    </submittedName>
</protein>
<keyword evidence="1" id="KW-0472">Membrane</keyword>
<dbReference type="RefSeq" id="WP_151693868.1">
    <property type="nucleotide sequence ID" value="NZ_BMGX01000001.1"/>
</dbReference>
<proteinExistence type="predicted"/>
<dbReference type="AlphaFoldDB" id="A0A6L3ZF28"/>